<dbReference type="RefSeq" id="WP_004370236.1">
    <property type="nucleotide sequence ID" value="NZ_GL833119.1"/>
</dbReference>
<dbReference type="InterPro" id="IPR027417">
    <property type="entry name" value="P-loop_NTPase"/>
</dbReference>
<name>E7RTG3_9BACT</name>
<sequence length="973" mass="112960">MKAFLEYVAEDIIRKYGTNLSKIVVVFPNKRASLFMNEYLVRVAGKPIWAPTYITISELFRRHSKLMEGDQIKLICDLHKTFTACTKIDETLDHFYGWGQLLLADFDDLDKNMADAHQVFANLKNIHEFDDVSYLTDNQKKALQKFFNNFNEEHNSELKQRFLSLWSNFETIYHDYNLCLERQGLAYEGALYRKVVLDKDIVFEYDTYIFVGFNMMQKAELTICDRLMKEGKARFYWDFDRYFMPKSPAHNTHEAGHFVSQYLSRYPNELDVTDGAIYDNLNRKQEITYLSATTEDAQARYISRWLQDEKRVQAGRKTAIVLADEGLLQTVIHCLPDTVKNVNITTGYPLTLSPVSSFINTLIQLQTVGHVSNTDKFRLRNVSAVLRHPYAVFVSENCVDLLKNLQENRRYYPSIRELATDDNLAFLFKDISRLDGDRNLQLANWMIELLRRIGIRAKEDYDPLFKESLFRMYTLLNRLAGLIENGDLTVDGVTFQRLISQLIQSTSIPFHGEPAIGLQIMGVLETRNLDFDHILVLSCNEGNMPKGVNDASFIPYSIRKAFGLTTIDNKVAIYAYYFYSLLQRSSDITLAYNTAAEDGKTGEMSRFMLQLMIESEFNIKYVMLRAGQKVVMPHRTPIEKTDEIITILNSFTKISPTAINRYLRCQLQFYYNMVLGIKEPDEDEGGEIDNRIFGNIFHRSAELAYLHFASKEEIEEADGKLKLIRSLQIRKEDLDALLNNKAVIAEIVDRAFAEELFKLKEKHASIEYNGLQIINREVIIGYLRQLLEIDRRLVPFTIKALEQDVYATIEFPVLGESRVLKIGGYIDRLDEVKRDETGRYIRVIDYKTGNTPSKTTNTIEDVFSTDDISLRHTDYFLQSIFYSIIVRHSEQWNDRRLPVSPALLFIQHSMGENYDPVLKLGKEKINDVEEYYEEFKERLKNVLREIFDPKTDFSPTPDTKRCNACPYNRLCGI</sequence>
<gene>
    <name evidence="2" type="ORF">HMPREF0663_12036</name>
</gene>
<evidence type="ECO:0000259" key="1">
    <source>
        <dbReference type="Pfam" id="PF12705"/>
    </source>
</evidence>
<comment type="caution">
    <text evidence="2">The sequence shown here is derived from an EMBL/GenBank/DDBJ whole genome shotgun (WGS) entry which is preliminary data.</text>
</comment>
<accession>E7RTG3</accession>
<dbReference type="AlphaFoldDB" id="E7RTG3"/>
<dbReference type="InterPro" id="IPR011604">
    <property type="entry name" value="PDDEXK-like_dom_sf"/>
</dbReference>
<evidence type="ECO:0000313" key="3">
    <source>
        <dbReference type="Proteomes" id="UP000005580"/>
    </source>
</evidence>
<evidence type="ECO:0000313" key="2">
    <source>
        <dbReference type="EMBL" id="EFZ35969.1"/>
    </source>
</evidence>
<reference evidence="2" key="1">
    <citation type="submission" date="2011-01" db="EMBL/GenBank/DDBJ databases">
        <authorList>
            <person name="Muzny D."/>
            <person name="Qin X."/>
            <person name="Buhay C."/>
            <person name="Dugan-Rocha S."/>
            <person name="Ding Y."/>
            <person name="Chen G."/>
            <person name="Hawes A."/>
            <person name="Holder M."/>
            <person name="Jhangiani S."/>
            <person name="Johnson A."/>
            <person name="Khan Z."/>
            <person name="Li Z."/>
            <person name="Liu W."/>
            <person name="Liu X."/>
            <person name="Perez L."/>
            <person name="Shen H."/>
            <person name="Wang Q."/>
            <person name="Watt J."/>
            <person name="Xi L."/>
            <person name="Xin Y."/>
            <person name="Zhou J."/>
            <person name="Deng J."/>
            <person name="Jiang H."/>
            <person name="Liu Y."/>
            <person name="Qu J."/>
            <person name="Song X.-Z."/>
            <person name="Zhang L."/>
            <person name="Villasana D."/>
            <person name="Johnson A."/>
            <person name="Liu J."/>
            <person name="Liyanage D."/>
            <person name="Lorensuhewa L."/>
            <person name="Robinson T."/>
            <person name="Song A."/>
            <person name="Song B.-B."/>
            <person name="Dinh H."/>
            <person name="Thornton R."/>
            <person name="Coyle M."/>
            <person name="Francisco L."/>
            <person name="Jackson L."/>
            <person name="Javaid M."/>
            <person name="Korchina V."/>
            <person name="Kovar C."/>
            <person name="Mata R."/>
            <person name="Mathew T."/>
            <person name="Ngo R."/>
            <person name="Nguyen L."/>
            <person name="Nguyen N."/>
            <person name="Okwuonu G."/>
            <person name="Ongeri F."/>
            <person name="Pham C."/>
            <person name="Simmons D."/>
            <person name="Wilczek-Boney K."/>
            <person name="Hale W."/>
            <person name="Jakkamsetti A."/>
            <person name="Pham P."/>
            <person name="Ruth R."/>
            <person name="San Lucas F."/>
            <person name="Warren J."/>
            <person name="Zhang J."/>
            <person name="Zhao Z."/>
            <person name="Zhou C."/>
            <person name="Zhu D."/>
            <person name="Lee S."/>
            <person name="Bess C."/>
            <person name="Blankenburg K."/>
            <person name="Forbes L."/>
            <person name="Fu Q."/>
            <person name="Gubbala S."/>
            <person name="Hirani K."/>
            <person name="Jayaseelan J.C."/>
            <person name="Lara F."/>
            <person name="Munidasa M."/>
            <person name="Palculict T."/>
            <person name="Patil S."/>
            <person name="Pu L.-L."/>
            <person name="Saada N."/>
            <person name="Tang L."/>
            <person name="Weissenberger G."/>
            <person name="Zhu Y."/>
            <person name="Hemphill L."/>
            <person name="Shang Y."/>
            <person name="Youmans B."/>
            <person name="Ayvaz T."/>
            <person name="Ross M."/>
            <person name="Santibanez J."/>
            <person name="Aqrawi P."/>
            <person name="Gross S."/>
            <person name="Joshi V."/>
            <person name="Fowler G."/>
            <person name="Nazareth L."/>
            <person name="Reid J."/>
            <person name="Worley K."/>
            <person name="Petrosino J."/>
            <person name="Highlander S."/>
            <person name="Gibbs R."/>
        </authorList>
    </citation>
    <scope>NUCLEOTIDE SEQUENCE [LARGE SCALE GENOMIC DNA]</scope>
    <source>
        <strain evidence="2">ATCC 33269</strain>
    </source>
</reference>
<dbReference type="EMBL" id="AEPE02000006">
    <property type="protein sequence ID" value="EFZ35969.1"/>
    <property type="molecule type" value="Genomic_DNA"/>
</dbReference>
<dbReference type="SUPFAM" id="SSF52540">
    <property type="entry name" value="P-loop containing nucleoside triphosphate hydrolases"/>
    <property type="match status" value="1"/>
</dbReference>
<keyword evidence="3" id="KW-1185">Reference proteome</keyword>
<dbReference type="eggNOG" id="COG2887">
    <property type="taxonomic scope" value="Bacteria"/>
</dbReference>
<proteinExistence type="predicted"/>
<dbReference type="eggNOG" id="COG3893">
    <property type="taxonomic scope" value="Bacteria"/>
</dbReference>
<dbReference type="Gene3D" id="3.90.320.10">
    <property type="match status" value="1"/>
</dbReference>
<dbReference type="STRING" id="28134.SAMN05444288_1130"/>
<dbReference type="HOGENOM" id="CLU_013279_0_0_10"/>
<feature type="domain" description="PD-(D/E)XK endonuclease-like" evidence="1">
    <location>
        <begin position="654"/>
        <end position="971"/>
    </location>
</feature>
<dbReference type="InterPro" id="IPR038726">
    <property type="entry name" value="PDDEXK_AddAB-type"/>
</dbReference>
<organism evidence="2 3">
    <name type="scientific">Hoylesella oralis ATCC 33269</name>
    <dbReference type="NCBI Taxonomy" id="873533"/>
    <lineage>
        <taxon>Bacteria</taxon>
        <taxon>Pseudomonadati</taxon>
        <taxon>Bacteroidota</taxon>
        <taxon>Bacteroidia</taxon>
        <taxon>Bacteroidales</taxon>
        <taxon>Prevotellaceae</taxon>
        <taxon>Hoylesella</taxon>
    </lineage>
</organism>
<dbReference type="Pfam" id="PF12705">
    <property type="entry name" value="PDDEXK_1"/>
    <property type="match status" value="1"/>
</dbReference>
<protein>
    <recommendedName>
        <fullName evidence="1">PD-(D/E)XK endonuclease-like domain-containing protein</fullName>
    </recommendedName>
</protein>
<dbReference type="Proteomes" id="UP000005580">
    <property type="component" value="Unassembled WGS sequence"/>
</dbReference>